<keyword evidence="6" id="KW-0752">Steroid biosynthesis</keyword>
<dbReference type="GO" id="GO:0005789">
    <property type="term" value="C:endoplasmic reticulum membrane"/>
    <property type="evidence" value="ECO:0007669"/>
    <property type="project" value="UniProtKB-SubCell"/>
</dbReference>
<comment type="caution">
    <text evidence="14">The sequence shown here is derived from an EMBL/GenBank/DDBJ whole genome shotgun (WGS) entry which is preliminary data.</text>
</comment>
<keyword evidence="10 13" id="KW-0472">Membrane</keyword>
<dbReference type="InterPro" id="IPR005352">
    <property type="entry name" value="Erg28"/>
</dbReference>
<dbReference type="GO" id="GO:0030674">
    <property type="term" value="F:protein-macromolecule adaptor activity"/>
    <property type="evidence" value="ECO:0007669"/>
    <property type="project" value="TreeGrafter"/>
</dbReference>
<evidence type="ECO:0000256" key="9">
    <source>
        <dbReference type="ARBA" id="ARBA00023098"/>
    </source>
</evidence>
<dbReference type="GO" id="GO:0016126">
    <property type="term" value="P:sterol biosynthetic process"/>
    <property type="evidence" value="ECO:0007669"/>
    <property type="project" value="UniProtKB-KW"/>
</dbReference>
<sequence>MSILNIPNALFFVGTMALYNFVQNFIPSMSVTKRIYANRPDQVTDLTARLMGVWTLTSAIVRIYASYHIHDRAAYDLCLATFAIALFSFSSEIFVYKTAPITSPGVFPAMLISTTMLVWMLSSYGVYVQ</sequence>
<dbReference type="Pfam" id="PF03694">
    <property type="entry name" value="Erg28"/>
    <property type="match status" value="1"/>
</dbReference>
<evidence type="ECO:0000313" key="14">
    <source>
        <dbReference type="EMBL" id="KAJ3262319.1"/>
    </source>
</evidence>
<feature type="transmembrane region" description="Helical" evidence="13">
    <location>
        <begin position="107"/>
        <end position="127"/>
    </location>
</feature>
<evidence type="ECO:0000256" key="2">
    <source>
        <dbReference type="ARBA" id="ARBA00005377"/>
    </source>
</evidence>
<comment type="subcellular location">
    <subcellularLocation>
        <location evidence="1">Endoplasmic reticulum membrane</location>
        <topology evidence="1">Multi-pass membrane protein</topology>
    </subcellularLocation>
</comment>
<evidence type="ECO:0000256" key="1">
    <source>
        <dbReference type="ARBA" id="ARBA00004477"/>
    </source>
</evidence>
<evidence type="ECO:0000256" key="6">
    <source>
        <dbReference type="ARBA" id="ARBA00022955"/>
    </source>
</evidence>
<dbReference type="PANTHER" id="PTHR15451:SF19">
    <property type="entry name" value="ERGOSTEROL BIOSYNTHETIC PROTEIN 28 HOMOLOG"/>
    <property type="match status" value="1"/>
</dbReference>
<protein>
    <submittedName>
        <fullName evidence="14">Ergosterol biosynthesis protein</fullName>
    </submittedName>
</protein>
<evidence type="ECO:0000256" key="8">
    <source>
        <dbReference type="ARBA" id="ARBA00023011"/>
    </source>
</evidence>
<keyword evidence="8" id="KW-0756">Sterol biosynthesis</keyword>
<evidence type="ECO:0000256" key="3">
    <source>
        <dbReference type="ARBA" id="ARBA00022516"/>
    </source>
</evidence>
<reference evidence="14" key="1">
    <citation type="submission" date="2020-05" db="EMBL/GenBank/DDBJ databases">
        <title>Phylogenomic resolution of chytrid fungi.</title>
        <authorList>
            <person name="Stajich J.E."/>
            <person name="Amses K."/>
            <person name="Simmons R."/>
            <person name="Seto K."/>
            <person name="Myers J."/>
            <person name="Bonds A."/>
            <person name="Quandt C.A."/>
            <person name="Barry K."/>
            <person name="Liu P."/>
            <person name="Grigoriev I."/>
            <person name="Longcore J.E."/>
            <person name="James T.Y."/>
        </authorList>
    </citation>
    <scope>NUCLEOTIDE SEQUENCE</scope>
    <source>
        <strain evidence="14">PLAUS21</strain>
    </source>
</reference>
<keyword evidence="12" id="KW-0753">Steroid metabolism</keyword>
<proteinExistence type="inferred from homology"/>
<name>A0AAD5Y736_9FUNG</name>
<evidence type="ECO:0000256" key="7">
    <source>
        <dbReference type="ARBA" id="ARBA00022989"/>
    </source>
</evidence>
<dbReference type="EMBL" id="JADGKB010000002">
    <property type="protein sequence ID" value="KAJ3262319.1"/>
    <property type="molecule type" value="Genomic_DNA"/>
</dbReference>
<dbReference type="PANTHER" id="PTHR15451">
    <property type="entry name" value="ERGOSTEROL BIOSYNTHETIC PROTEIN 28-RELATED"/>
    <property type="match status" value="1"/>
</dbReference>
<organism evidence="14 15">
    <name type="scientific">Boothiomyces macroporosus</name>
    <dbReference type="NCBI Taxonomy" id="261099"/>
    <lineage>
        <taxon>Eukaryota</taxon>
        <taxon>Fungi</taxon>
        <taxon>Fungi incertae sedis</taxon>
        <taxon>Chytridiomycota</taxon>
        <taxon>Chytridiomycota incertae sedis</taxon>
        <taxon>Chytridiomycetes</taxon>
        <taxon>Rhizophydiales</taxon>
        <taxon>Terramycetaceae</taxon>
        <taxon>Boothiomyces</taxon>
    </lineage>
</organism>
<evidence type="ECO:0000256" key="12">
    <source>
        <dbReference type="ARBA" id="ARBA00023221"/>
    </source>
</evidence>
<keyword evidence="9" id="KW-0443">Lipid metabolism</keyword>
<dbReference type="Proteomes" id="UP001210925">
    <property type="component" value="Unassembled WGS sequence"/>
</dbReference>
<feature type="transmembrane region" description="Helical" evidence="13">
    <location>
        <begin position="46"/>
        <end position="67"/>
    </location>
</feature>
<keyword evidence="15" id="KW-1185">Reference proteome</keyword>
<evidence type="ECO:0000256" key="13">
    <source>
        <dbReference type="SAM" id="Phobius"/>
    </source>
</evidence>
<dbReference type="AlphaFoldDB" id="A0AAD5Y736"/>
<feature type="transmembrane region" description="Helical" evidence="13">
    <location>
        <begin position="73"/>
        <end position="95"/>
    </location>
</feature>
<feature type="transmembrane region" description="Helical" evidence="13">
    <location>
        <begin position="6"/>
        <end position="26"/>
    </location>
</feature>
<keyword evidence="3" id="KW-0444">Lipid biosynthesis</keyword>
<keyword evidence="5" id="KW-0256">Endoplasmic reticulum</keyword>
<evidence type="ECO:0000256" key="10">
    <source>
        <dbReference type="ARBA" id="ARBA00023136"/>
    </source>
</evidence>
<evidence type="ECO:0000313" key="15">
    <source>
        <dbReference type="Proteomes" id="UP001210925"/>
    </source>
</evidence>
<accession>A0AAD5Y736</accession>
<evidence type="ECO:0000256" key="5">
    <source>
        <dbReference type="ARBA" id="ARBA00022824"/>
    </source>
</evidence>
<keyword evidence="4 13" id="KW-0812">Transmembrane</keyword>
<gene>
    <name evidence="14" type="primary">ERG28</name>
    <name evidence="14" type="ORF">HK103_002733</name>
</gene>
<keyword evidence="11" id="KW-1207">Sterol metabolism</keyword>
<evidence type="ECO:0000256" key="11">
    <source>
        <dbReference type="ARBA" id="ARBA00023166"/>
    </source>
</evidence>
<evidence type="ECO:0000256" key="4">
    <source>
        <dbReference type="ARBA" id="ARBA00022692"/>
    </source>
</evidence>
<comment type="similarity">
    <text evidence="2">Belongs to the ERG28 family.</text>
</comment>
<keyword evidence="7 13" id="KW-1133">Transmembrane helix</keyword>